<evidence type="ECO:0000256" key="1">
    <source>
        <dbReference type="SAM" id="MobiDB-lite"/>
    </source>
</evidence>
<reference evidence="2 3" key="1">
    <citation type="journal article" date="2019" name="Int. J. Syst. Evol. Microbiol.">
        <title>The Global Catalogue of Microorganisms (GCM) 10K type strain sequencing project: providing services to taxonomists for standard genome sequencing and annotation.</title>
        <authorList>
            <consortium name="The Broad Institute Genomics Platform"/>
            <consortium name="The Broad Institute Genome Sequencing Center for Infectious Disease"/>
            <person name="Wu L."/>
            <person name="Ma J."/>
        </authorList>
    </citation>
    <scope>NUCLEOTIDE SEQUENCE [LARGE SCALE GENOMIC DNA]</scope>
    <source>
        <strain evidence="2 3">NBRC 111368</strain>
    </source>
</reference>
<comment type="caution">
    <text evidence="2">The sequence shown here is derived from an EMBL/GenBank/DDBJ whole genome shotgun (WGS) entry which is preliminary data.</text>
</comment>
<protein>
    <submittedName>
        <fullName evidence="2">Uncharacterized protein</fullName>
    </submittedName>
</protein>
<dbReference type="EMBL" id="JBHSWU010001423">
    <property type="protein sequence ID" value="MFC6726823.1"/>
    <property type="molecule type" value="Genomic_DNA"/>
</dbReference>
<sequence>MPEHAVLHLEALLADPAVGDVVQGDESTDRPTAKRADRGGLDEEVPPPSVAGVDVQHRPSRLVDVDVQ</sequence>
<evidence type="ECO:0000313" key="2">
    <source>
        <dbReference type="EMBL" id="MFC6726823.1"/>
    </source>
</evidence>
<keyword evidence="3" id="KW-1185">Reference proteome</keyword>
<proteinExistence type="predicted"/>
<feature type="compositionally biased region" description="Basic and acidic residues" evidence="1">
    <location>
        <begin position="55"/>
        <end position="68"/>
    </location>
</feature>
<feature type="compositionally biased region" description="Basic and acidic residues" evidence="1">
    <location>
        <begin position="27"/>
        <end position="41"/>
    </location>
</feature>
<gene>
    <name evidence="2" type="ORF">ACFQE1_21095</name>
</gene>
<dbReference type="AlphaFoldDB" id="A0ABD5S6Y7"/>
<evidence type="ECO:0000313" key="3">
    <source>
        <dbReference type="Proteomes" id="UP001596328"/>
    </source>
</evidence>
<accession>A0ABD5S6Y7</accession>
<dbReference type="Proteomes" id="UP001596328">
    <property type="component" value="Unassembled WGS sequence"/>
</dbReference>
<feature type="non-terminal residue" evidence="2">
    <location>
        <position position="68"/>
    </location>
</feature>
<organism evidence="2 3">
    <name type="scientific">Halobium palmae</name>
    <dbReference type="NCBI Taxonomy" id="1776492"/>
    <lineage>
        <taxon>Archaea</taxon>
        <taxon>Methanobacteriati</taxon>
        <taxon>Methanobacteriota</taxon>
        <taxon>Stenosarchaea group</taxon>
        <taxon>Halobacteria</taxon>
        <taxon>Halobacteriales</taxon>
        <taxon>Haloferacaceae</taxon>
        <taxon>Halobium</taxon>
    </lineage>
</organism>
<name>A0ABD5S6Y7_9EURY</name>
<feature type="region of interest" description="Disordered" evidence="1">
    <location>
        <begin position="17"/>
        <end position="68"/>
    </location>
</feature>